<dbReference type="EMBL" id="KJ804259">
    <property type="protein sequence ID" value="AIA64063.1"/>
    <property type="molecule type" value="Genomic_DNA"/>
</dbReference>
<dbReference type="InterPro" id="IPR010090">
    <property type="entry name" value="Phage_tape_meas"/>
</dbReference>
<keyword evidence="3" id="KW-1188">Viral release from host cell</keyword>
<gene>
    <name evidence="9" type="ORF">PHAGE6E_37</name>
</gene>
<evidence type="ECO:0000256" key="2">
    <source>
        <dbReference type="ARBA" id="ARBA00022529"/>
    </source>
</evidence>
<protein>
    <submittedName>
        <fullName evidence="9">Tapemeasure</fullName>
    </submittedName>
</protein>
<evidence type="ECO:0000256" key="5">
    <source>
        <dbReference type="SAM" id="Coils"/>
    </source>
</evidence>
<feature type="transmembrane region" description="Helical" evidence="7">
    <location>
        <begin position="422"/>
        <end position="439"/>
    </location>
</feature>
<feature type="transmembrane region" description="Helical" evidence="7">
    <location>
        <begin position="391"/>
        <end position="410"/>
    </location>
</feature>
<keyword evidence="7" id="KW-0812">Transmembrane</keyword>
<evidence type="ECO:0000256" key="1">
    <source>
        <dbReference type="ARBA" id="ARBA00022465"/>
    </source>
</evidence>
<dbReference type="InterPro" id="IPR023346">
    <property type="entry name" value="Lysozyme-like_dom_sf"/>
</dbReference>
<dbReference type="Proteomes" id="UP000026999">
    <property type="component" value="Segment"/>
</dbReference>
<dbReference type="PANTHER" id="PTHR37813:SF1">
    <property type="entry name" value="FELS-2 PROPHAGE PROTEIN"/>
    <property type="match status" value="1"/>
</dbReference>
<feature type="coiled-coil region" evidence="5">
    <location>
        <begin position="681"/>
        <end position="741"/>
    </location>
</feature>
<keyword evidence="2" id="KW-0929">Antimicrobial</keyword>
<dbReference type="RefSeq" id="YP_009042542.1">
    <property type="nucleotide sequence ID" value="NC_024355.1"/>
</dbReference>
<dbReference type="InterPro" id="IPR011055">
    <property type="entry name" value="Dup_hybrid_motif"/>
</dbReference>
<dbReference type="NCBIfam" id="TIGR01760">
    <property type="entry name" value="tape_meas_TP901"/>
    <property type="match status" value="1"/>
</dbReference>
<dbReference type="CDD" id="cd12797">
    <property type="entry name" value="M23_peptidase"/>
    <property type="match status" value="1"/>
</dbReference>
<reference evidence="9 10" key="1">
    <citation type="journal article" date="2014" name="Genome Announc.">
        <title>Complete Genome Sequence of a Staphylococcus epidermidis Bacteriophage Isolated from the Anterior Nares of Humans.</title>
        <authorList>
            <person name="Aswani V.H."/>
            <person name="Tremblay D.M."/>
            <person name="Moineau S."/>
            <person name="Shukla S.K."/>
        </authorList>
    </citation>
    <scope>NUCLEOTIDE SEQUENCE [LARGE SCALE GENOMIC DNA]</scope>
</reference>
<dbReference type="Gene3D" id="1.20.120.20">
    <property type="entry name" value="Apolipoprotein"/>
    <property type="match status" value="1"/>
</dbReference>
<feature type="coiled-coil region" evidence="5">
    <location>
        <begin position="601"/>
        <end position="628"/>
    </location>
</feature>
<dbReference type="GO" id="GO:0031640">
    <property type="term" value="P:killing of cells of another organism"/>
    <property type="evidence" value="ECO:0007669"/>
    <property type="project" value="UniProtKB-KW"/>
</dbReference>
<feature type="transmembrane region" description="Helical" evidence="7">
    <location>
        <begin position="184"/>
        <end position="207"/>
    </location>
</feature>
<evidence type="ECO:0000256" key="3">
    <source>
        <dbReference type="ARBA" id="ARBA00022612"/>
    </source>
</evidence>
<dbReference type="PANTHER" id="PTHR37813">
    <property type="entry name" value="FELS-2 PROPHAGE PROTEIN"/>
    <property type="match status" value="1"/>
</dbReference>
<dbReference type="GO" id="GO:0003824">
    <property type="term" value="F:catalytic activity"/>
    <property type="evidence" value="ECO:0007669"/>
    <property type="project" value="UniProtKB-KW"/>
</dbReference>
<dbReference type="Gene3D" id="2.70.70.10">
    <property type="entry name" value="Glucose Permease (Domain IIA)"/>
    <property type="match status" value="1"/>
</dbReference>
<dbReference type="InterPro" id="IPR016047">
    <property type="entry name" value="M23ase_b-sheet_dom"/>
</dbReference>
<feature type="compositionally biased region" description="Basic residues" evidence="6">
    <location>
        <begin position="1435"/>
        <end position="1448"/>
    </location>
</feature>
<sequence length="1960" mass="214732">MNNMATQESTLMNFAQRLAGTATVVGVSQKDIMALSAAMASVGINAESGGSAMSKVLTKMNNAVKDGGEKLQGFAKVAGMSGQEFAEVWRKDPYKAVQQFEEGLANQNKQGKNVKAMLKDLGITELRETDTVLRLANGNKQLQTARENANKGYKEGNALSKEAETKYKTLGNQMKIFMNHVRDLGISLGSALAPALIGIMKVLTPLVDALAKAPTPVKAFVAALALIPVIAVPVLGVAAAITGAMGLVGQSMLVAEKAAMSSSRGLRFFVATQKLMFSPIKTTTQMLQNLAASFRRTGKASKVMAAETVASEKAVEASSVGMSRVARNSNTASKSMQGAGVAMASTGKKASFTSKLFGGLKKVIGPLIGMGGLLTAAFEALAAVIGALSAPILAIVAAVAAVGVAFVVAYKKVKWFRDGINGLVYVLKVFAGGIVSSTVNGIKSLGRWFGWLGGIVKDKATSAIKSWWKSLPQDSDIKQQVKAVQSVGNSFKNVMKTLGTATHKATDVSNVLGKGVSKGTKQALNNFVDYSEKSDKILAEIKNNHSRITTEEKNKLLQIQQDTTKDLMSEFEKRAKGQLDIERKVFSQNSGLSEKQEQAILQRTEKRFSKSKQKLTEINKEIQELVNKQARDGKLSGKEMKRLNQLYDEQRKLAVGTLSSTNKEQKRILSRMSANREAYNVKEAQSIVKEAIKARDNAKKENKKRYDQEVDHINSMTDLSKTEKEKMLKDADDRYRKANKKADDNHKKVLDGVKKSNEDIETEMDLSNGKVYSNAEKWWEKTKKGFGNFFGDIGKSFSDMGKSWKKNWDEMISDISSVDWSGMWDGIKNTGSNIGGWFSEKGQEFAKSFKGGWDETVTRLGDLWSKLKGTGSNLGTWFAEKGRQWYTDFKDSWETTKQTAGDLWQGLKNTGTGLGQWFGQKGSQWYNNFKNSWETTKQTAGDLWAGIKNTGAGLGEWFGKKGAQWYNNFKSQWDLAKSTAGDLWNGIKSTGANLGQWFGQKGGQLWGALKSGWTNAVNTTGNLWGTITGKMATGWESVKGWFATKGSQMVSAIVQGWNSTVHTVGTAFGTLWGTVKRIWSGMTGTIRYWSGVIWDRVKTVFNWIKGKISGALMGAWKSVQRIWKGMKGTFSYWTGAIWNRVKSVFGWIKNRIGSTLNDAWKIVRHVWKGIKGTITYWTGAIWNRIKSIFGSIKNRIGSTMNAAWKIMQRIWKGIKGTVTYWTGAILGRVKSIFGTMRNTISKVMNRIKSIMSNIWRSIKRNSINLMTGMWNKIKSVFNNMVDGVKTFGSSVKKHIGDMVGGVKKGLNGLINGVNWVGGKLGIDKKIPTLSTGTESTHTQNFVRNGAISTPTLATVNDKGPGNGTGRNGHQELIQRKNGSLFAPQGKDVVVPLNKGDKVINGKTTQKMRKQGLIPKFSRGTDEGDLVRRSMLKDAKRAKRKQKRKHNHSHGIDAGEMMGQGGMGGAAKEAWKYVEDKTKNIGKKTSKTVSSLSNGAQKMLNTSKEALGAAGDWAKKKAGDLMDYVGHPGKLLQKVMSEFGADFSMVKGEIPSMLWDAMWKRLKEAVESLFNDWLDDAMEGDGDGKYIKYLDNITTPYSPNGPPPGYAFNWAHPGIDLPYIYEKVQTPLEGKVQTKDTGNVGFGHHIVVKAKPYDAYFGHMSKWSVKNGQHVKPGDVLGISGNTGSSTGPHLHYEMNKHGMGSMTGHSIDPVKWLKSHNGSKGGRGGVNKSASAWASDIRRAAKQMHTSVSSGDVSRIVSLIQHESGGNAGVTQSSGLRDINVLQGNPAKGLLQFIPQTFRHYAVRGHGNIMSGYDQLLAFFNNKYWRSQFNPGGGWSPSGPRRYANGGMIKKHGLYEAGEGNRPEMVLPLTKKNRSMQLIEQAKSFMGIKDEPVSVDSGNGAIDIIAKLLEQNNRLLETIVNVVDNKELVVDGQAITNSVSQNLGSKYNQSSYHRGKKHKR</sequence>
<dbReference type="GeneID" id="19685779"/>
<evidence type="ECO:0000256" key="6">
    <source>
        <dbReference type="SAM" id="MobiDB-lite"/>
    </source>
</evidence>
<keyword evidence="7" id="KW-1133">Transmembrane helix</keyword>
<feature type="transmembrane region" description="Helical" evidence="7">
    <location>
        <begin position="219"/>
        <end position="248"/>
    </location>
</feature>
<keyword evidence="4" id="KW-0081">Bacteriolytic enzyme</keyword>
<name>A0A060AKT4_9CAUD</name>
<keyword evidence="1" id="KW-1245">Viral tail assembly</keyword>
<evidence type="ECO:0000256" key="4">
    <source>
        <dbReference type="ARBA" id="ARBA00022638"/>
    </source>
</evidence>
<keyword evidence="10" id="KW-1185">Reference proteome</keyword>
<evidence type="ECO:0000259" key="8">
    <source>
        <dbReference type="Pfam" id="PF01551"/>
    </source>
</evidence>
<dbReference type="Pfam" id="PF01551">
    <property type="entry name" value="Peptidase_M23"/>
    <property type="match status" value="1"/>
</dbReference>
<dbReference type="KEGG" id="vg:19685779"/>
<organism evidence="9 10">
    <name type="scientific">Staphylococcus phage 6ec</name>
    <dbReference type="NCBI Taxonomy" id="1500386"/>
    <lineage>
        <taxon>Viruses</taxon>
        <taxon>Duplodnaviria</taxon>
        <taxon>Heunggongvirae</taxon>
        <taxon>Uroviricota</taxon>
        <taxon>Caudoviricetes</taxon>
        <taxon>Sextaecvirus</taxon>
        <taxon>Sextaecvirus sextaec</taxon>
    </lineage>
</organism>
<dbReference type="CDD" id="cd13402">
    <property type="entry name" value="LT_TF-like"/>
    <property type="match status" value="1"/>
</dbReference>
<keyword evidence="7" id="KW-0472">Membrane</keyword>
<evidence type="ECO:0000256" key="7">
    <source>
        <dbReference type="SAM" id="Phobius"/>
    </source>
</evidence>
<proteinExistence type="predicted"/>
<feature type="domain" description="M23ase beta-sheet core" evidence="8">
    <location>
        <begin position="1611"/>
        <end position="1698"/>
    </location>
</feature>
<evidence type="ECO:0000313" key="10">
    <source>
        <dbReference type="Proteomes" id="UP000026999"/>
    </source>
</evidence>
<dbReference type="SUPFAM" id="SSF53955">
    <property type="entry name" value="Lysozyme-like"/>
    <property type="match status" value="1"/>
</dbReference>
<accession>A0A060AKT4</accession>
<dbReference type="GO" id="GO:0042742">
    <property type="term" value="P:defense response to bacterium"/>
    <property type="evidence" value="ECO:0007669"/>
    <property type="project" value="UniProtKB-KW"/>
</dbReference>
<evidence type="ECO:0000313" key="9">
    <source>
        <dbReference type="EMBL" id="AIA64063.1"/>
    </source>
</evidence>
<feature type="region of interest" description="Disordered" evidence="6">
    <location>
        <begin position="1433"/>
        <end position="1460"/>
    </location>
</feature>
<dbReference type="GO" id="GO:0098003">
    <property type="term" value="P:viral tail assembly"/>
    <property type="evidence" value="ECO:0007669"/>
    <property type="project" value="UniProtKB-KW"/>
</dbReference>
<feature type="transmembrane region" description="Helical" evidence="7">
    <location>
        <begin position="363"/>
        <end position="385"/>
    </location>
</feature>
<keyword evidence="5" id="KW-0175">Coiled coil</keyword>
<dbReference type="SUPFAM" id="SSF51261">
    <property type="entry name" value="Duplicated hybrid motif"/>
    <property type="match status" value="1"/>
</dbReference>